<accession>A0A285N7I8</accession>
<keyword evidence="5 13" id="KW-0227">DNA damage</keyword>
<dbReference type="GO" id="GO:0016887">
    <property type="term" value="F:ATP hydrolysis activity"/>
    <property type="evidence" value="ECO:0007669"/>
    <property type="project" value="InterPro"/>
</dbReference>
<dbReference type="PANTHER" id="PTHR24029">
    <property type="entry name" value="UVRABC SYSTEM PROTEIN B"/>
    <property type="match status" value="1"/>
</dbReference>
<comment type="subunit">
    <text evidence="11 13 14">Forms a heterotetramer with UvrA during the search for lesions. Interacts with UvrC in an incision complex.</text>
</comment>
<dbReference type="GO" id="GO:0009432">
    <property type="term" value="P:SOS response"/>
    <property type="evidence" value="ECO:0007669"/>
    <property type="project" value="UniProtKB-UniRule"/>
</dbReference>
<evidence type="ECO:0000313" key="20">
    <source>
        <dbReference type="Proteomes" id="UP000219036"/>
    </source>
</evidence>
<dbReference type="GO" id="GO:0005737">
    <property type="term" value="C:cytoplasm"/>
    <property type="evidence" value="ECO:0007669"/>
    <property type="project" value="UniProtKB-SubCell"/>
</dbReference>
<keyword evidence="10 13" id="KW-0742">SOS response</keyword>
<dbReference type="Proteomes" id="UP000219036">
    <property type="component" value="Unassembled WGS sequence"/>
</dbReference>
<feature type="domain" description="Helicase ATP-binding" evidence="17">
    <location>
        <begin position="27"/>
        <end position="185"/>
    </location>
</feature>
<name>A0A285N7I8_9AQUI</name>
<dbReference type="SMART" id="SM00487">
    <property type="entry name" value="DEXDc"/>
    <property type="match status" value="1"/>
</dbReference>
<reference evidence="20" key="1">
    <citation type="submission" date="2017-09" db="EMBL/GenBank/DDBJ databases">
        <authorList>
            <person name="Varghese N."/>
            <person name="Submissions S."/>
        </authorList>
    </citation>
    <scope>NUCLEOTIDE SEQUENCE [LARGE SCALE GENOMIC DNA]</scope>
    <source>
        <strain evidence="20">DSM 15103</strain>
    </source>
</reference>
<dbReference type="AlphaFoldDB" id="A0A285N7I8"/>
<dbReference type="GO" id="GO:0003677">
    <property type="term" value="F:DNA binding"/>
    <property type="evidence" value="ECO:0007669"/>
    <property type="project" value="UniProtKB-UniRule"/>
</dbReference>
<keyword evidence="7 13" id="KW-0067">ATP-binding</keyword>
<evidence type="ECO:0000256" key="14">
    <source>
        <dbReference type="RuleBase" id="RU003587"/>
    </source>
</evidence>
<dbReference type="NCBIfam" id="NF003673">
    <property type="entry name" value="PRK05298.1"/>
    <property type="match status" value="1"/>
</dbReference>
<dbReference type="OrthoDB" id="9806651at2"/>
<keyword evidence="8 13" id="KW-0267">Excision nuclease</keyword>
<dbReference type="SUPFAM" id="SSF46600">
    <property type="entry name" value="C-terminal UvrC-binding domain of UvrB"/>
    <property type="match status" value="1"/>
</dbReference>
<evidence type="ECO:0000313" key="19">
    <source>
        <dbReference type="EMBL" id="SNZ03681.1"/>
    </source>
</evidence>
<evidence type="ECO:0000256" key="5">
    <source>
        <dbReference type="ARBA" id="ARBA00022763"/>
    </source>
</evidence>
<dbReference type="Pfam" id="PF00271">
    <property type="entry name" value="Helicase_C"/>
    <property type="match status" value="1"/>
</dbReference>
<dbReference type="HAMAP" id="MF_00204">
    <property type="entry name" value="UvrB"/>
    <property type="match status" value="1"/>
</dbReference>
<comment type="function">
    <text evidence="13">The UvrABC repair system catalyzes the recognition and processing of DNA lesions. A damage recognition complex composed of 2 UvrA and 2 UvrB subunits scans DNA for abnormalities. Upon binding of the UvrA(2)B(2) complex to a putative damaged site, the DNA wraps around one UvrB monomer. DNA wrap is dependent on ATP binding by UvrB and probably causes local melting of the DNA helix, facilitating insertion of UvrB beta-hairpin between the DNA strands. Then UvrB probes one DNA strand for the presence of a lesion. If a lesion is found the UvrA subunits dissociate and the UvrB-DNA preincision complex is formed. This complex is subsequently bound by UvrC and the second UvrB is released. If no lesion is found, the DNA wraps around the other UvrB subunit that will check the other stand for damage.</text>
</comment>
<keyword evidence="3 13" id="KW-0963">Cytoplasm</keyword>
<evidence type="ECO:0000256" key="11">
    <source>
        <dbReference type="ARBA" id="ARBA00026033"/>
    </source>
</evidence>
<dbReference type="CDD" id="cd18790">
    <property type="entry name" value="SF2_C_UvrB"/>
    <property type="match status" value="1"/>
</dbReference>
<evidence type="ECO:0000256" key="13">
    <source>
        <dbReference type="HAMAP-Rule" id="MF_00204"/>
    </source>
</evidence>
<dbReference type="PROSITE" id="PS50151">
    <property type="entry name" value="UVR"/>
    <property type="match status" value="1"/>
</dbReference>
<dbReference type="InterPro" id="IPR001650">
    <property type="entry name" value="Helicase_C-like"/>
</dbReference>
<organism evidence="19 20">
    <name type="scientific">Persephonella hydrogeniphila</name>
    <dbReference type="NCBI Taxonomy" id="198703"/>
    <lineage>
        <taxon>Bacteria</taxon>
        <taxon>Pseudomonadati</taxon>
        <taxon>Aquificota</taxon>
        <taxon>Aquificia</taxon>
        <taxon>Aquificales</taxon>
        <taxon>Hydrogenothermaceae</taxon>
        <taxon>Persephonella</taxon>
    </lineage>
</organism>
<dbReference type="PANTHER" id="PTHR24029:SF0">
    <property type="entry name" value="UVRABC SYSTEM PROTEIN B"/>
    <property type="match status" value="1"/>
</dbReference>
<protein>
    <recommendedName>
        <fullName evidence="12 13">UvrABC system protein B</fullName>
        <shortName evidence="13">Protein UvrB</shortName>
    </recommendedName>
    <alternativeName>
        <fullName evidence="13">Excinuclease ABC subunit B</fullName>
    </alternativeName>
</protein>
<dbReference type="Pfam" id="PF02151">
    <property type="entry name" value="UVR"/>
    <property type="match status" value="1"/>
</dbReference>
<evidence type="ECO:0000256" key="9">
    <source>
        <dbReference type="ARBA" id="ARBA00023204"/>
    </source>
</evidence>
<evidence type="ECO:0000259" key="16">
    <source>
        <dbReference type="PROSITE" id="PS50151"/>
    </source>
</evidence>
<dbReference type="CDD" id="cd17916">
    <property type="entry name" value="DEXHc_UvrB"/>
    <property type="match status" value="1"/>
</dbReference>
<dbReference type="PROSITE" id="PS51192">
    <property type="entry name" value="HELICASE_ATP_BIND_1"/>
    <property type="match status" value="1"/>
</dbReference>
<evidence type="ECO:0000256" key="4">
    <source>
        <dbReference type="ARBA" id="ARBA00022741"/>
    </source>
</evidence>
<sequence>MGKSPFNINMPFSPAGDQPKAIKELVDNLAHGIKEQVLLGATGTGKTITFANVIEKYGKPTLVLTHNKTLAAQLYRELKELFPDNAVEYFVSYYDYYQPEAYVPEKDLYIEKDSSINDAIDRLRHSATRSLIERPDTIVVASVSCIYGLGTPEFYEKLRLHLFVGQQMDRQQLLRKLVELQYLRDDFSFKRGTFRVKGDTVEILPSHSEDIVIRVEFFGDEIESITELDLFNRDIKRKLNTTVIFPASHYVIPKPDMVEAIKQIKEDLEKEVEEFKKQGKEIEANRLWQRTNYDIEMMLELGTCKGIENYSRYFDGRKPGEPPYTLIDYFPDDFLLIVDESHVTIPQVRAMYNGDRRRKENLVKYGWRMKSAYDNRPLKFDEFLQKIQRAIYVSATPADWEINRSKGIIVEQIIRPTGLLDPEIVVRPTEGQIDDLISEIWKVKERNERAIVITLTKKMAENLADYLIERDIKAIYLHSEIDTIERAKIIKELREGKYDVIVGVNLLREGIDMPEVSLVAVLDADKQGFLRSTTALIQIIGRAARNVNGKAILYADTITPAMEKAIQETERRRRLQMEYNKKHGITPKTVSKDIKELISLEEIGIYELYEVVPDDIENEEDLMKKIESLEKEMWEAAENWEFEKAAELRDQIEKLRKLIGIVK</sequence>
<evidence type="ECO:0000256" key="1">
    <source>
        <dbReference type="ARBA" id="ARBA00004496"/>
    </source>
</evidence>
<comment type="domain">
    <text evidence="13">The beta-hairpin motif is involved in DNA binding.</text>
</comment>
<feature type="domain" description="Helicase C-terminal" evidence="18">
    <location>
        <begin position="432"/>
        <end position="598"/>
    </location>
</feature>
<dbReference type="InterPro" id="IPR014001">
    <property type="entry name" value="Helicase_ATP-bd"/>
</dbReference>
<dbReference type="GO" id="GO:0009381">
    <property type="term" value="F:excinuclease ABC activity"/>
    <property type="evidence" value="ECO:0007669"/>
    <property type="project" value="UniProtKB-UniRule"/>
</dbReference>
<comment type="subcellular location">
    <subcellularLocation>
        <location evidence="1 13 14">Cytoplasm</location>
    </subcellularLocation>
</comment>
<evidence type="ECO:0000256" key="2">
    <source>
        <dbReference type="ARBA" id="ARBA00008533"/>
    </source>
</evidence>
<keyword evidence="15" id="KW-0175">Coiled coil</keyword>
<dbReference type="Pfam" id="PF17757">
    <property type="entry name" value="UvrB_inter"/>
    <property type="match status" value="1"/>
</dbReference>
<dbReference type="InterPro" id="IPR001943">
    <property type="entry name" value="UVR_dom"/>
</dbReference>
<proteinExistence type="inferred from homology"/>
<keyword evidence="9 13" id="KW-0234">DNA repair</keyword>
<feature type="coiled-coil region" evidence="15">
    <location>
        <begin position="258"/>
        <end position="285"/>
    </location>
</feature>
<dbReference type="InterPro" id="IPR036876">
    <property type="entry name" value="UVR_dom_sf"/>
</dbReference>
<evidence type="ECO:0000256" key="10">
    <source>
        <dbReference type="ARBA" id="ARBA00023236"/>
    </source>
</evidence>
<evidence type="ECO:0000259" key="17">
    <source>
        <dbReference type="PROSITE" id="PS51192"/>
    </source>
</evidence>
<dbReference type="Gene3D" id="3.40.50.300">
    <property type="entry name" value="P-loop containing nucleotide triphosphate hydrolases"/>
    <property type="match status" value="3"/>
</dbReference>
<dbReference type="InterPro" id="IPR006935">
    <property type="entry name" value="Helicase/UvrB_N"/>
</dbReference>
<dbReference type="RefSeq" id="WP_096999624.1">
    <property type="nucleotide sequence ID" value="NZ_OBEI01000001.1"/>
</dbReference>
<evidence type="ECO:0000256" key="7">
    <source>
        <dbReference type="ARBA" id="ARBA00022840"/>
    </source>
</evidence>
<keyword evidence="6 13" id="KW-0228">DNA excision</keyword>
<dbReference type="PROSITE" id="PS51194">
    <property type="entry name" value="HELICASE_CTER"/>
    <property type="match status" value="1"/>
</dbReference>
<dbReference type="SMART" id="SM00490">
    <property type="entry name" value="HELICc"/>
    <property type="match status" value="1"/>
</dbReference>
<evidence type="ECO:0000256" key="12">
    <source>
        <dbReference type="ARBA" id="ARBA00029504"/>
    </source>
</evidence>
<evidence type="ECO:0000259" key="18">
    <source>
        <dbReference type="PROSITE" id="PS51194"/>
    </source>
</evidence>
<dbReference type="NCBIfam" id="TIGR00631">
    <property type="entry name" value="uvrb"/>
    <property type="match status" value="1"/>
</dbReference>
<evidence type="ECO:0000256" key="3">
    <source>
        <dbReference type="ARBA" id="ARBA00022490"/>
    </source>
</evidence>
<dbReference type="InterPro" id="IPR024759">
    <property type="entry name" value="UvrB_YAD/RRR_dom"/>
</dbReference>
<dbReference type="Gene3D" id="4.10.860.10">
    <property type="entry name" value="UVR domain"/>
    <property type="match status" value="1"/>
</dbReference>
<comment type="similarity">
    <text evidence="2 13 14">Belongs to the UvrB family.</text>
</comment>
<dbReference type="SUPFAM" id="SSF52540">
    <property type="entry name" value="P-loop containing nucleoside triphosphate hydrolases"/>
    <property type="match status" value="2"/>
</dbReference>
<gene>
    <name evidence="13" type="primary">uvrB</name>
    <name evidence="19" type="ORF">SAMN06265182_0444</name>
</gene>
<dbReference type="InterPro" id="IPR041471">
    <property type="entry name" value="UvrB_inter"/>
</dbReference>
<keyword evidence="20" id="KW-1185">Reference proteome</keyword>
<keyword evidence="4 13" id="KW-0547">Nucleotide-binding</keyword>
<evidence type="ECO:0000256" key="6">
    <source>
        <dbReference type="ARBA" id="ARBA00022769"/>
    </source>
</evidence>
<evidence type="ECO:0000256" key="8">
    <source>
        <dbReference type="ARBA" id="ARBA00022881"/>
    </source>
</evidence>
<dbReference type="InterPro" id="IPR027417">
    <property type="entry name" value="P-loop_NTPase"/>
</dbReference>
<dbReference type="Pfam" id="PF04851">
    <property type="entry name" value="ResIII"/>
    <property type="match status" value="1"/>
</dbReference>
<dbReference type="EMBL" id="OBEI01000001">
    <property type="protein sequence ID" value="SNZ03681.1"/>
    <property type="molecule type" value="Genomic_DNA"/>
</dbReference>
<evidence type="ECO:0000256" key="15">
    <source>
        <dbReference type="SAM" id="Coils"/>
    </source>
</evidence>
<dbReference type="InterPro" id="IPR004807">
    <property type="entry name" value="UvrB"/>
</dbReference>
<feature type="domain" description="UVR" evidence="16">
    <location>
        <begin position="623"/>
        <end position="658"/>
    </location>
</feature>
<dbReference type="GO" id="GO:0009380">
    <property type="term" value="C:excinuclease repair complex"/>
    <property type="evidence" value="ECO:0007669"/>
    <property type="project" value="InterPro"/>
</dbReference>
<dbReference type="GO" id="GO:0006289">
    <property type="term" value="P:nucleotide-excision repair"/>
    <property type="evidence" value="ECO:0007669"/>
    <property type="project" value="UniProtKB-UniRule"/>
</dbReference>
<feature type="binding site" evidence="13">
    <location>
        <begin position="40"/>
        <end position="47"/>
    </location>
    <ligand>
        <name>ATP</name>
        <dbReference type="ChEBI" id="CHEBI:30616"/>
    </ligand>
</feature>
<dbReference type="GO" id="GO:0005524">
    <property type="term" value="F:ATP binding"/>
    <property type="evidence" value="ECO:0007669"/>
    <property type="project" value="UniProtKB-UniRule"/>
</dbReference>
<dbReference type="Pfam" id="PF12344">
    <property type="entry name" value="UvrB"/>
    <property type="match status" value="1"/>
</dbReference>
<feature type="short sequence motif" description="Beta-hairpin" evidence="13">
    <location>
        <begin position="93"/>
        <end position="116"/>
    </location>
</feature>